<comment type="caution">
    <text evidence="1">The sequence shown here is derived from an EMBL/GenBank/DDBJ whole genome shotgun (WGS) entry which is preliminary data.</text>
</comment>
<name>A0ACB9T281_HOLOL</name>
<accession>A0ACB9T281</accession>
<evidence type="ECO:0000313" key="2">
    <source>
        <dbReference type="Proteomes" id="UP001056778"/>
    </source>
</evidence>
<protein>
    <submittedName>
        <fullName evidence="1">Electron transport oxidoreductase</fullName>
    </submittedName>
</protein>
<gene>
    <name evidence="1" type="ORF">MML48_5g00018235</name>
</gene>
<dbReference type="EMBL" id="CM043019">
    <property type="protein sequence ID" value="KAI4460918.1"/>
    <property type="molecule type" value="Genomic_DNA"/>
</dbReference>
<dbReference type="Proteomes" id="UP001056778">
    <property type="component" value="Chromosome 5"/>
</dbReference>
<proteinExistence type="predicted"/>
<reference evidence="1" key="1">
    <citation type="submission" date="2022-04" db="EMBL/GenBank/DDBJ databases">
        <title>Chromosome-scale genome assembly of Holotrichia oblita Faldermann.</title>
        <authorList>
            <person name="Rongchong L."/>
        </authorList>
    </citation>
    <scope>NUCLEOTIDE SEQUENCE</scope>
    <source>
        <strain evidence="1">81SQS9</strain>
    </source>
</reference>
<keyword evidence="2" id="KW-1185">Reference proteome</keyword>
<sequence>MATGGTNRLDTSMDTSFIEDLPKGPLDHYRSQANFDWKKLKLVFEEPDFLKVKLNVWKTLEKDPLFQRPAITPTADEQKRLTALQFHQYCKYNFLPPDAQNLPYKRKTKYMMTVNEAIAVCFPDVSVKYAIGVSLFTNTLQTLGTERHQHMFQAAWNRQILSCLALTEVAHGSNTKQVRTTATYDKNTQEFIIHTPDFEAAKCWVGNLGKTCTVALLFAQLYTDGQCHGLHAFVVPIRNPKTLLPYPGIVVGDMGEKVGLNGIDNGFVIFNNYRIPREYLLNRTADVTPEGDYESSFSEPGKILGAALENLSTGRMGICQESVNNLICAVTISIRYAAVRRQFSDNGNGNGNGNGNDNHELPIIEYQLHQWRLFPYVASAAVFKMFITCLTDDYLTAVEKTTTSTSARLNGLGDLVAEIHAIISATKPLFTWSCRDAIQESREACGGHGYLKSARLGDLRNINDPCVTYEGDNNVLIQQTSNWLLRQWLTLKQEGKVNSPLNTCTFLKDYRVILNRKFSANVAVNVDYILSLYEWLITYLICETDKKQQKLLDGGESKFAARNNFQVYRAGPLSRIYGEYLALRHYWKRIHDTNIDPNLMSVLENLASMYGLSSLDKHLIYFYEGNFASGPDLIACVKEGILKLCCALKPHIVSIVDALAPPDFVVNSVLGKADGKLYQHLQTEFFQNPGGMSRPSWWHEIIIEDAPDFKCKSKL</sequence>
<organism evidence="1 2">
    <name type="scientific">Holotrichia oblita</name>
    <name type="common">Chafer beetle</name>
    <dbReference type="NCBI Taxonomy" id="644536"/>
    <lineage>
        <taxon>Eukaryota</taxon>
        <taxon>Metazoa</taxon>
        <taxon>Ecdysozoa</taxon>
        <taxon>Arthropoda</taxon>
        <taxon>Hexapoda</taxon>
        <taxon>Insecta</taxon>
        <taxon>Pterygota</taxon>
        <taxon>Neoptera</taxon>
        <taxon>Endopterygota</taxon>
        <taxon>Coleoptera</taxon>
        <taxon>Polyphaga</taxon>
        <taxon>Scarabaeiformia</taxon>
        <taxon>Scarabaeidae</taxon>
        <taxon>Melolonthinae</taxon>
        <taxon>Holotrichia</taxon>
    </lineage>
</organism>
<evidence type="ECO:0000313" key="1">
    <source>
        <dbReference type="EMBL" id="KAI4460918.1"/>
    </source>
</evidence>